<accession>A0A848F5N9</accession>
<feature type="compositionally biased region" description="Pro residues" evidence="1">
    <location>
        <begin position="165"/>
        <end position="178"/>
    </location>
</feature>
<evidence type="ECO:0000256" key="1">
    <source>
        <dbReference type="SAM" id="MobiDB-lite"/>
    </source>
</evidence>
<organism evidence="2 3">
    <name type="scientific">Azohydromonas caseinilytica</name>
    <dbReference type="NCBI Taxonomy" id="2728836"/>
    <lineage>
        <taxon>Bacteria</taxon>
        <taxon>Pseudomonadati</taxon>
        <taxon>Pseudomonadota</taxon>
        <taxon>Betaproteobacteria</taxon>
        <taxon>Burkholderiales</taxon>
        <taxon>Sphaerotilaceae</taxon>
        <taxon>Azohydromonas</taxon>
    </lineage>
</organism>
<evidence type="ECO:0000313" key="3">
    <source>
        <dbReference type="Proteomes" id="UP000574067"/>
    </source>
</evidence>
<gene>
    <name evidence="2" type="ORF">HHL10_01640</name>
</gene>
<dbReference type="Proteomes" id="UP000574067">
    <property type="component" value="Unassembled WGS sequence"/>
</dbReference>
<reference evidence="2 3" key="1">
    <citation type="submission" date="2020-04" db="EMBL/GenBank/DDBJ databases">
        <title>Azohydromonas sp. isolated from soil.</title>
        <authorList>
            <person name="Dahal R.H."/>
        </authorList>
    </citation>
    <scope>NUCLEOTIDE SEQUENCE [LARGE SCALE GENOMIC DNA]</scope>
    <source>
        <strain evidence="2 3">G-1-1-14</strain>
    </source>
</reference>
<comment type="caution">
    <text evidence="2">The sequence shown here is derived from an EMBL/GenBank/DDBJ whole genome shotgun (WGS) entry which is preliminary data.</text>
</comment>
<dbReference type="AlphaFoldDB" id="A0A848F5N9"/>
<dbReference type="RefSeq" id="WP_169158593.1">
    <property type="nucleotide sequence ID" value="NZ_JABBFW010000001.1"/>
</dbReference>
<proteinExistence type="predicted"/>
<protein>
    <submittedName>
        <fullName evidence="2">Uncharacterized protein</fullName>
    </submittedName>
</protein>
<name>A0A848F5N9_9BURK</name>
<evidence type="ECO:0000313" key="2">
    <source>
        <dbReference type="EMBL" id="NML13683.1"/>
    </source>
</evidence>
<feature type="region of interest" description="Disordered" evidence="1">
    <location>
        <begin position="164"/>
        <end position="185"/>
    </location>
</feature>
<dbReference type="EMBL" id="JABBFW010000001">
    <property type="protein sequence ID" value="NML13683.1"/>
    <property type="molecule type" value="Genomic_DNA"/>
</dbReference>
<keyword evidence="3" id="KW-1185">Reference proteome</keyword>
<sequence>MSTPADVVRDVIKLINSVTELLQTQTAREAPNVARDLGVLPQFNAGVAALAGAIRKIRTALVPVQRAVIDADALVAVIGFVPDLLTGLGDAVSSSGEWLASLELRLDGATDAARQAEGAIDTVSDAVAIGIDAGEAALELVAPAQWGGVVQGLDRLLAALADLKPTPPATPGTTPAPPALAGLTG</sequence>